<keyword evidence="4" id="KW-1185">Reference proteome</keyword>
<dbReference type="Pfam" id="PF22936">
    <property type="entry name" value="Pol_BBD"/>
    <property type="match status" value="1"/>
</dbReference>
<sequence>MAKKENGDKFQNTGELQNVQAHVVAGLESQGGSVQLNHEEIERVRSFLSKLEKPTITCSLTYSGKFPFSCGLNVSNTPFTHYWVLDSGATDHMTPLPKHFSTYSPCPSNKKISTADGTLITVAGQGDVQITPTIILKNVLHVPKLSTNLISIQKLTKDLLCNVIFHRNSCILQDKKSGRTIGHAREWNGLYYMENLNLPIESHSLISESTITSKEKVQLIHCCLGHPSFRVIKLLFPSLFKNLNMESFHCEVCELAKHKRVPFPISNKLSTSPFYLVHTDV</sequence>
<reference evidence="3" key="1">
    <citation type="journal article" date="2012" name="Nat. Biotechnol.">
        <title>Draft genome sequence of pigeonpea (Cajanus cajan), an orphan legume crop of resource-poor farmers.</title>
        <authorList>
            <person name="Varshney R.K."/>
            <person name="Chen W."/>
            <person name="Li Y."/>
            <person name="Bharti A.K."/>
            <person name="Saxena R.K."/>
            <person name="Schlueter J.A."/>
            <person name="Donoghue M.T."/>
            <person name="Azam S."/>
            <person name="Fan G."/>
            <person name="Whaley A.M."/>
            <person name="Farmer A.D."/>
            <person name="Sheridan J."/>
            <person name="Iwata A."/>
            <person name="Tuteja R."/>
            <person name="Penmetsa R.V."/>
            <person name="Wu W."/>
            <person name="Upadhyaya H.D."/>
            <person name="Yang S.P."/>
            <person name="Shah T."/>
            <person name="Saxena K.B."/>
            <person name="Michael T."/>
            <person name="McCombie W.R."/>
            <person name="Yang B."/>
            <person name="Zhang G."/>
            <person name="Yang H."/>
            <person name="Wang J."/>
            <person name="Spillane C."/>
            <person name="Cook D.R."/>
            <person name="May G.D."/>
            <person name="Xu X."/>
            <person name="Jackson S.A."/>
        </authorList>
    </citation>
    <scope>NUCLEOTIDE SEQUENCE [LARGE SCALE GENOMIC DNA]</scope>
</reference>
<dbReference type="InterPro" id="IPR054722">
    <property type="entry name" value="PolX-like_BBD"/>
</dbReference>
<evidence type="ECO:0000259" key="1">
    <source>
        <dbReference type="Pfam" id="PF13976"/>
    </source>
</evidence>
<feature type="domain" description="GAG-pre-integrase" evidence="1">
    <location>
        <begin position="189"/>
        <end position="258"/>
    </location>
</feature>
<name>A0A151RBL0_CAJCA</name>
<dbReference type="STRING" id="3821.A0A151RBL0"/>
<dbReference type="EMBL" id="KQ483868">
    <property type="protein sequence ID" value="KYP39972.1"/>
    <property type="molecule type" value="Genomic_DNA"/>
</dbReference>
<accession>A0A151RBL0</accession>
<dbReference type="Gramene" id="C.cajan_34403.t">
    <property type="protein sequence ID" value="C.cajan_34403.t.cds1"/>
    <property type="gene ID" value="C.cajan_34403"/>
</dbReference>
<dbReference type="Pfam" id="PF13976">
    <property type="entry name" value="gag_pre-integrs"/>
    <property type="match status" value="1"/>
</dbReference>
<gene>
    <name evidence="3" type="ORF">KK1_038710</name>
</gene>
<evidence type="ECO:0000313" key="3">
    <source>
        <dbReference type="EMBL" id="KYP39972.1"/>
    </source>
</evidence>
<dbReference type="AlphaFoldDB" id="A0A151RBL0"/>
<dbReference type="InterPro" id="IPR025724">
    <property type="entry name" value="GAG-pre-integrase_dom"/>
</dbReference>
<dbReference type="Proteomes" id="UP000075243">
    <property type="component" value="Unassembled WGS sequence"/>
</dbReference>
<protein>
    <submittedName>
        <fullName evidence="3">Uncharacterized protein</fullName>
    </submittedName>
</protein>
<evidence type="ECO:0000313" key="4">
    <source>
        <dbReference type="Proteomes" id="UP000075243"/>
    </source>
</evidence>
<organism evidence="3 4">
    <name type="scientific">Cajanus cajan</name>
    <name type="common">Pigeon pea</name>
    <name type="synonym">Cajanus indicus</name>
    <dbReference type="NCBI Taxonomy" id="3821"/>
    <lineage>
        <taxon>Eukaryota</taxon>
        <taxon>Viridiplantae</taxon>
        <taxon>Streptophyta</taxon>
        <taxon>Embryophyta</taxon>
        <taxon>Tracheophyta</taxon>
        <taxon>Spermatophyta</taxon>
        <taxon>Magnoliopsida</taxon>
        <taxon>eudicotyledons</taxon>
        <taxon>Gunneridae</taxon>
        <taxon>Pentapetalae</taxon>
        <taxon>rosids</taxon>
        <taxon>fabids</taxon>
        <taxon>Fabales</taxon>
        <taxon>Fabaceae</taxon>
        <taxon>Papilionoideae</taxon>
        <taxon>50 kb inversion clade</taxon>
        <taxon>NPAAA clade</taxon>
        <taxon>indigoferoid/millettioid clade</taxon>
        <taxon>Phaseoleae</taxon>
        <taxon>Cajanus</taxon>
    </lineage>
</organism>
<proteinExistence type="predicted"/>
<feature type="domain" description="Retrovirus-related Pol polyprotein from transposon TNT 1-94-like beta-barrel" evidence="2">
    <location>
        <begin position="83"/>
        <end position="157"/>
    </location>
</feature>
<evidence type="ECO:0000259" key="2">
    <source>
        <dbReference type="Pfam" id="PF22936"/>
    </source>
</evidence>